<dbReference type="PANTHER" id="PTHR43451">
    <property type="entry name" value="ACETYLTRANSFERASE (GNAT) FAMILY PROTEIN"/>
    <property type="match status" value="1"/>
</dbReference>
<feature type="domain" description="N-acetyltransferase" evidence="1">
    <location>
        <begin position="1"/>
        <end position="154"/>
    </location>
</feature>
<dbReference type="PROSITE" id="PS51186">
    <property type="entry name" value="GNAT"/>
    <property type="match status" value="1"/>
</dbReference>
<keyword evidence="2" id="KW-0808">Transferase</keyword>
<dbReference type="CDD" id="cd04301">
    <property type="entry name" value="NAT_SF"/>
    <property type="match status" value="1"/>
</dbReference>
<reference evidence="2 3" key="1">
    <citation type="submission" date="2019-03" db="EMBL/GenBank/DDBJ databases">
        <title>Genomic analyses of the natural microbiome of Caenorhabditis elegans.</title>
        <authorList>
            <person name="Samuel B."/>
        </authorList>
    </citation>
    <scope>NUCLEOTIDE SEQUENCE [LARGE SCALE GENOMIC DNA]</scope>
    <source>
        <strain evidence="2 3">BIGb0156</strain>
    </source>
</reference>
<protein>
    <submittedName>
        <fullName evidence="2">GNAT family acetyltransferase</fullName>
    </submittedName>
</protein>
<dbReference type="Gene3D" id="3.40.630.30">
    <property type="match status" value="1"/>
</dbReference>
<dbReference type="Pfam" id="PF13673">
    <property type="entry name" value="Acetyltransf_10"/>
    <property type="match status" value="1"/>
</dbReference>
<dbReference type="PANTHER" id="PTHR43451:SF1">
    <property type="entry name" value="ACETYLTRANSFERASE"/>
    <property type="match status" value="1"/>
</dbReference>
<dbReference type="InterPro" id="IPR016181">
    <property type="entry name" value="Acyl_CoA_acyltransferase"/>
</dbReference>
<keyword evidence="3" id="KW-1185">Reference proteome</keyword>
<accession>A0A4R6DWB3</accession>
<dbReference type="AlphaFoldDB" id="A0A4R6DWB3"/>
<name>A0A4R6DWB3_SCAGO</name>
<dbReference type="RefSeq" id="WP_133462303.1">
    <property type="nucleotide sequence ID" value="NZ_SNVX01000023.1"/>
</dbReference>
<comment type="caution">
    <text evidence="2">The sequence shown here is derived from an EMBL/GenBank/DDBJ whole genome shotgun (WGS) entry which is preliminary data.</text>
</comment>
<evidence type="ECO:0000259" key="1">
    <source>
        <dbReference type="PROSITE" id="PS51186"/>
    </source>
</evidence>
<dbReference type="InterPro" id="IPR000182">
    <property type="entry name" value="GNAT_dom"/>
</dbReference>
<proteinExistence type="predicted"/>
<dbReference type="InterPro" id="IPR052564">
    <property type="entry name" value="N-acetyltrans/Recomb-assoc"/>
</dbReference>
<gene>
    <name evidence="2" type="ORF">EC847_12344</name>
</gene>
<dbReference type="OrthoDB" id="5355033at2"/>
<evidence type="ECO:0000313" key="2">
    <source>
        <dbReference type="EMBL" id="TDN49517.1"/>
    </source>
</evidence>
<dbReference type="GO" id="GO:0016747">
    <property type="term" value="F:acyltransferase activity, transferring groups other than amino-acyl groups"/>
    <property type="evidence" value="ECO:0007669"/>
    <property type="project" value="InterPro"/>
</dbReference>
<sequence length="155" mass="17805">MDVRRFMDSDEIALLPVFLSSVRNIASRDYTPEQIEAWAPTNIDQKKWFSHIKELRPFVVTVGEEIVGYADVQSNGYIDNFFVSGTWSKQGVGTLLMNRIHEEARMLGIVELSSDVSVTAESFFLHHGFHVVERRFPVRYGVILQNALMQKDLQK</sequence>
<dbReference type="EMBL" id="SNVX01000023">
    <property type="protein sequence ID" value="TDN49517.1"/>
    <property type="molecule type" value="Genomic_DNA"/>
</dbReference>
<organism evidence="2 3">
    <name type="scientific">Scandinavium goeteborgense</name>
    <dbReference type="NCBI Taxonomy" id="1851514"/>
    <lineage>
        <taxon>Bacteria</taxon>
        <taxon>Pseudomonadati</taxon>
        <taxon>Pseudomonadota</taxon>
        <taxon>Gammaproteobacteria</taxon>
        <taxon>Enterobacterales</taxon>
        <taxon>Enterobacteriaceae</taxon>
        <taxon>Scandinavium</taxon>
    </lineage>
</organism>
<evidence type="ECO:0000313" key="3">
    <source>
        <dbReference type="Proteomes" id="UP000295530"/>
    </source>
</evidence>
<dbReference type="Proteomes" id="UP000295530">
    <property type="component" value="Unassembled WGS sequence"/>
</dbReference>
<dbReference type="SUPFAM" id="SSF55729">
    <property type="entry name" value="Acyl-CoA N-acyltransferases (Nat)"/>
    <property type="match status" value="1"/>
</dbReference>